<evidence type="ECO:0000313" key="2">
    <source>
        <dbReference type="EMBL" id="SKB02868.1"/>
    </source>
</evidence>
<dbReference type="Proteomes" id="UP000190774">
    <property type="component" value="Unassembled WGS sequence"/>
</dbReference>
<keyword evidence="3" id="KW-1185">Reference proteome</keyword>
<protein>
    <submittedName>
        <fullName evidence="2">FtsJ-like methyltransferase</fullName>
    </submittedName>
</protein>
<dbReference type="SUPFAM" id="SSF53335">
    <property type="entry name" value="S-adenosyl-L-methionine-dependent methyltransferases"/>
    <property type="match status" value="1"/>
</dbReference>
<sequence length="339" mass="36567">MSATFLYALCRSGSEPALKRDVAVRLGGQLTPAFMRPQLITWKALDGAETSLFDSGFALVAGRTVGKATTVGEVVSLVQAAGITPQRLQVLPREAPEEGVSEETWGRVSTLGRELAEALAVPHGGRASPGETVLDIIVGTVAEPWLVGVRNHRDGAFPDVEELLRVALPEAAPSRAWLKMEQALRWLGKDSALAGATVLELGSAPGGGSLCLLDHGATVYGVDTGAMDPRVLAYPTFHHLRVSAGDLQREMVPRQVDVLASDMNLEPRVVCQYAEKFASRLRPAGLILTLKLNTPQVEASLPTIIDRVRRWAPGPVDVRQLPANRREITLVSWAENDRR</sequence>
<dbReference type="GO" id="GO:0008168">
    <property type="term" value="F:methyltransferase activity"/>
    <property type="evidence" value="ECO:0007669"/>
    <property type="project" value="UniProtKB-KW"/>
</dbReference>
<gene>
    <name evidence="2" type="ORF">SAMN02745166_03699</name>
</gene>
<dbReference type="STRING" id="48467.SAMN02745166_03699"/>
<name>A0A1T4YMT8_9BACT</name>
<dbReference type="Pfam" id="PF01728">
    <property type="entry name" value="FtsJ"/>
    <property type="match status" value="1"/>
</dbReference>
<evidence type="ECO:0000313" key="3">
    <source>
        <dbReference type="Proteomes" id="UP000190774"/>
    </source>
</evidence>
<dbReference type="PANTHER" id="PTHR37524">
    <property type="entry name" value="RIBOSOMAL RNA LARGE SUBUNIT METHYLTRANSFERASE M"/>
    <property type="match status" value="1"/>
</dbReference>
<dbReference type="InterPro" id="IPR002877">
    <property type="entry name" value="RNA_MeTrfase_FtsJ_dom"/>
</dbReference>
<keyword evidence="2" id="KW-0808">Transferase</keyword>
<dbReference type="InterPro" id="IPR029063">
    <property type="entry name" value="SAM-dependent_MTases_sf"/>
</dbReference>
<proteinExistence type="predicted"/>
<evidence type="ECO:0000259" key="1">
    <source>
        <dbReference type="Pfam" id="PF01728"/>
    </source>
</evidence>
<reference evidence="3" key="1">
    <citation type="submission" date="2017-02" db="EMBL/GenBank/DDBJ databases">
        <authorList>
            <person name="Varghese N."/>
            <person name="Submissions S."/>
        </authorList>
    </citation>
    <scope>NUCLEOTIDE SEQUENCE [LARGE SCALE GENOMIC DNA]</scope>
    <source>
        <strain evidence="3">ATCC 700200</strain>
    </source>
</reference>
<dbReference type="Gene3D" id="3.40.50.150">
    <property type="entry name" value="Vaccinia Virus protein VP39"/>
    <property type="match status" value="1"/>
</dbReference>
<dbReference type="OrthoDB" id="5290747at2"/>
<dbReference type="AlphaFoldDB" id="A0A1T4YMT8"/>
<dbReference type="GO" id="GO:0032259">
    <property type="term" value="P:methylation"/>
    <property type="evidence" value="ECO:0007669"/>
    <property type="project" value="UniProtKB-KW"/>
</dbReference>
<dbReference type="EMBL" id="FUYE01000014">
    <property type="protein sequence ID" value="SKB02868.1"/>
    <property type="molecule type" value="Genomic_DNA"/>
</dbReference>
<feature type="domain" description="Ribosomal RNA methyltransferase FtsJ" evidence="1">
    <location>
        <begin position="174"/>
        <end position="299"/>
    </location>
</feature>
<dbReference type="RefSeq" id="WP_078814871.1">
    <property type="nucleotide sequence ID" value="NZ_FUYE01000014.1"/>
</dbReference>
<dbReference type="PANTHER" id="PTHR37524:SF2">
    <property type="entry name" value="RIBOSOMAL RNA METHYLTRANSFERASE FTSJ DOMAIN-CONTAINING PROTEIN"/>
    <property type="match status" value="1"/>
</dbReference>
<keyword evidence="2" id="KW-0489">Methyltransferase</keyword>
<accession>A0A1T4YMT8</accession>
<organism evidence="2 3">
    <name type="scientific">Prosthecobacter debontii</name>
    <dbReference type="NCBI Taxonomy" id="48467"/>
    <lineage>
        <taxon>Bacteria</taxon>
        <taxon>Pseudomonadati</taxon>
        <taxon>Verrucomicrobiota</taxon>
        <taxon>Verrucomicrobiia</taxon>
        <taxon>Verrucomicrobiales</taxon>
        <taxon>Verrucomicrobiaceae</taxon>
        <taxon>Prosthecobacter</taxon>
    </lineage>
</organism>